<comment type="similarity">
    <text evidence="1">Belongs to the CapA family.</text>
</comment>
<feature type="signal peptide" evidence="3">
    <location>
        <begin position="1"/>
        <end position="28"/>
    </location>
</feature>
<evidence type="ECO:0000313" key="5">
    <source>
        <dbReference type="EMBL" id="MBK9298556.1"/>
    </source>
</evidence>
<dbReference type="PANTHER" id="PTHR33393:SF13">
    <property type="entry name" value="PGA BIOSYNTHESIS PROTEIN CAPA"/>
    <property type="match status" value="1"/>
</dbReference>
<keyword evidence="3" id="KW-0732">Signal</keyword>
<dbReference type="SUPFAM" id="SSF56300">
    <property type="entry name" value="Metallo-dependent phosphatases"/>
    <property type="match status" value="1"/>
</dbReference>
<evidence type="ECO:0000256" key="3">
    <source>
        <dbReference type="SAM" id="SignalP"/>
    </source>
</evidence>
<proteinExistence type="inferred from homology"/>
<comment type="caution">
    <text evidence="5">The sequence shown here is derived from an EMBL/GenBank/DDBJ whole genome shotgun (WGS) entry which is preliminary data.</text>
</comment>
<feature type="chain" id="PRO_5039731608" evidence="3">
    <location>
        <begin position="29"/>
        <end position="411"/>
    </location>
</feature>
<dbReference type="CDD" id="cd07381">
    <property type="entry name" value="MPP_CapA"/>
    <property type="match status" value="1"/>
</dbReference>
<dbReference type="PROSITE" id="PS51257">
    <property type="entry name" value="PROKAR_LIPOPROTEIN"/>
    <property type="match status" value="1"/>
</dbReference>
<gene>
    <name evidence="5" type="ORF">IPN02_17365</name>
</gene>
<protein>
    <submittedName>
        <fullName evidence="5">CapA family protein</fullName>
    </submittedName>
</protein>
<evidence type="ECO:0000313" key="6">
    <source>
        <dbReference type="Proteomes" id="UP000727993"/>
    </source>
</evidence>
<organism evidence="5 6">
    <name type="scientific">Candidatus Neomicrothrix subdominans</name>
    <dbReference type="NCBI Taxonomy" id="2954438"/>
    <lineage>
        <taxon>Bacteria</taxon>
        <taxon>Bacillati</taxon>
        <taxon>Actinomycetota</taxon>
        <taxon>Acidimicrobiia</taxon>
        <taxon>Acidimicrobiales</taxon>
        <taxon>Microthrixaceae</taxon>
        <taxon>Candidatus Neomicrothrix</taxon>
    </lineage>
</organism>
<name>A0A936TEC3_9ACTN</name>
<reference evidence="5 6" key="1">
    <citation type="submission" date="2020-10" db="EMBL/GenBank/DDBJ databases">
        <title>Connecting structure to function with the recovery of over 1000 high-quality activated sludge metagenome-assembled genomes encoding full-length rRNA genes using long-read sequencing.</title>
        <authorList>
            <person name="Singleton C.M."/>
            <person name="Petriglieri F."/>
            <person name="Kristensen J.M."/>
            <person name="Kirkegaard R.H."/>
            <person name="Michaelsen T.Y."/>
            <person name="Andersen M.H."/>
            <person name="Karst S.M."/>
            <person name="Dueholm M.S."/>
            <person name="Nielsen P.H."/>
            <person name="Albertsen M."/>
        </authorList>
    </citation>
    <scope>NUCLEOTIDE SEQUENCE [LARGE SCALE GENOMIC DNA]</scope>
    <source>
        <strain evidence="5">Lyne_18-Q3-R50-59_MAXAC.006</strain>
    </source>
</reference>
<dbReference type="InterPro" id="IPR019079">
    <property type="entry name" value="Capsule_synth_CapA"/>
</dbReference>
<feature type="domain" description="Capsule synthesis protein CapA" evidence="4">
    <location>
        <begin position="97"/>
        <end position="339"/>
    </location>
</feature>
<evidence type="ECO:0000259" key="4">
    <source>
        <dbReference type="SMART" id="SM00854"/>
    </source>
</evidence>
<dbReference type="AlphaFoldDB" id="A0A936TEC3"/>
<dbReference type="InterPro" id="IPR029052">
    <property type="entry name" value="Metallo-depent_PP-like"/>
</dbReference>
<feature type="compositionally biased region" description="Low complexity" evidence="2">
    <location>
        <begin position="51"/>
        <end position="80"/>
    </location>
</feature>
<sequence length="411" mass="41907">MSIARTGPSRPLRSPCVALVLTVFSALALGACGGTTSADVATRAPAAKAASDGADAPKAGEEAQAPAPAEGDGAAEATTTEADDGRDPVLGDGKPVTIAFAGDMNFEGATASRLDADPNSVFGPVSNILSDADLTIANLETAVTKGGGSPVGKQFTFSTGPEALTAIAAAGIDVVSMANNHGMDYGEAGFAESLQVRDETDLPIIGMGANEDEAYAPHIAEVNGQRIGVISATQVLDGSFINSWTATSDHAGLASAKRVDKMVETVEATRAKVDTLIVFLHWGTETETCPNEAQTTLTPQLIDAGADIVVGGHQHRVLSAGYSGAAFVGYGLGNFLFRANSELGSRSGVLKVTATGRRIDGYEWVPARINGANQPIPAEGQEAQNLLASWNELRGCTGLTDAATAQPTPAG</sequence>
<accession>A0A936TEC3</accession>
<dbReference type="PANTHER" id="PTHR33393">
    <property type="entry name" value="POLYGLUTAMINE SYNTHESIS ACCESSORY PROTEIN RV0574C-RELATED"/>
    <property type="match status" value="1"/>
</dbReference>
<evidence type="ECO:0000256" key="1">
    <source>
        <dbReference type="ARBA" id="ARBA00005662"/>
    </source>
</evidence>
<evidence type="ECO:0000256" key="2">
    <source>
        <dbReference type="SAM" id="MobiDB-lite"/>
    </source>
</evidence>
<dbReference type="SMART" id="SM00854">
    <property type="entry name" value="PGA_cap"/>
    <property type="match status" value="1"/>
</dbReference>
<dbReference type="Pfam" id="PF09587">
    <property type="entry name" value="PGA_cap"/>
    <property type="match status" value="1"/>
</dbReference>
<dbReference type="Proteomes" id="UP000727993">
    <property type="component" value="Unassembled WGS sequence"/>
</dbReference>
<dbReference type="InterPro" id="IPR052169">
    <property type="entry name" value="CW_Biosynth-Accessory"/>
</dbReference>
<dbReference type="EMBL" id="JADJZA010000009">
    <property type="protein sequence ID" value="MBK9298556.1"/>
    <property type="molecule type" value="Genomic_DNA"/>
</dbReference>
<dbReference type="Gene3D" id="3.60.21.10">
    <property type="match status" value="1"/>
</dbReference>
<feature type="region of interest" description="Disordered" evidence="2">
    <location>
        <begin position="51"/>
        <end position="94"/>
    </location>
</feature>